<dbReference type="Pfam" id="PF02581">
    <property type="entry name" value="TMP-TENI"/>
    <property type="match status" value="1"/>
</dbReference>
<feature type="binding site" evidence="9">
    <location>
        <begin position="187"/>
        <end position="188"/>
    </location>
    <ligand>
        <name>2-[(2R,5Z)-2-carboxy-4-methylthiazol-5(2H)-ylidene]ethyl phosphate</name>
        <dbReference type="ChEBI" id="CHEBI:62899"/>
    </ligand>
</feature>
<keyword evidence="4 9" id="KW-0460">Magnesium</keyword>
<evidence type="ECO:0000256" key="4">
    <source>
        <dbReference type="ARBA" id="ARBA00022842"/>
    </source>
</evidence>
<evidence type="ECO:0000256" key="9">
    <source>
        <dbReference type="HAMAP-Rule" id="MF_00097"/>
    </source>
</evidence>
<comment type="pathway">
    <text evidence="1 9 11">Cofactor biosynthesis; thiamine diphosphate biosynthesis; thiamine phosphate from 4-amino-2-methyl-5-diphosphomethylpyrimidine and 4-methyl-5-(2-phosphoethyl)-thiazole: step 1/1.</text>
</comment>
<feature type="binding site" evidence="9">
    <location>
        <position position="72"/>
    </location>
    <ligand>
        <name>4-amino-2-methyl-5-(diphosphooxymethyl)pyrimidine</name>
        <dbReference type="ChEBI" id="CHEBI:57841"/>
    </ligand>
</feature>
<dbReference type="EMBL" id="JACOPG010000002">
    <property type="protein sequence ID" value="MBC5685846.1"/>
    <property type="molecule type" value="Genomic_DNA"/>
</dbReference>
<comment type="caution">
    <text evidence="13">The sequence shown here is derived from an EMBL/GenBank/DDBJ whole genome shotgun (WGS) entry which is preliminary data.</text>
</comment>
<evidence type="ECO:0000259" key="12">
    <source>
        <dbReference type="Pfam" id="PF02581"/>
    </source>
</evidence>
<dbReference type="HAMAP" id="MF_00097">
    <property type="entry name" value="TMP_synthase"/>
    <property type="match status" value="1"/>
</dbReference>
<evidence type="ECO:0000313" key="13">
    <source>
        <dbReference type="EMBL" id="MBC5685846.1"/>
    </source>
</evidence>
<evidence type="ECO:0000256" key="3">
    <source>
        <dbReference type="ARBA" id="ARBA00022723"/>
    </source>
</evidence>
<dbReference type="PANTHER" id="PTHR20857">
    <property type="entry name" value="THIAMINE-PHOSPHATE PYROPHOSPHORYLASE"/>
    <property type="match status" value="1"/>
</dbReference>
<dbReference type="InterPro" id="IPR013785">
    <property type="entry name" value="Aldolase_TIM"/>
</dbReference>
<evidence type="ECO:0000256" key="8">
    <source>
        <dbReference type="ARBA" id="ARBA00047883"/>
    </source>
</evidence>
<evidence type="ECO:0000256" key="2">
    <source>
        <dbReference type="ARBA" id="ARBA00022679"/>
    </source>
</evidence>
<feature type="binding site" evidence="9">
    <location>
        <begin position="40"/>
        <end position="44"/>
    </location>
    <ligand>
        <name>4-amino-2-methyl-5-(diphosphooxymethyl)pyrimidine</name>
        <dbReference type="ChEBI" id="CHEBI:57841"/>
    </ligand>
</feature>
<dbReference type="Proteomes" id="UP000643810">
    <property type="component" value="Unassembled WGS sequence"/>
</dbReference>
<feature type="binding site" evidence="9">
    <location>
        <position position="167"/>
    </location>
    <ligand>
        <name>2-[(2R,5Z)-2-carboxy-4-methylthiazol-5(2H)-ylidene]ethyl phosphate</name>
        <dbReference type="ChEBI" id="CHEBI:62899"/>
    </ligand>
</feature>
<evidence type="ECO:0000313" key="14">
    <source>
        <dbReference type="Proteomes" id="UP000643810"/>
    </source>
</evidence>
<dbReference type="EC" id="2.5.1.3" evidence="9"/>
<evidence type="ECO:0000256" key="7">
    <source>
        <dbReference type="ARBA" id="ARBA00047851"/>
    </source>
</evidence>
<dbReference type="RefSeq" id="WP_118280151.1">
    <property type="nucleotide sequence ID" value="NZ_JACOPG010000002.1"/>
</dbReference>
<protein>
    <recommendedName>
        <fullName evidence="9">Thiamine-phosphate synthase</fullName>
        <shortName evidence="9">TP synthase</shortName>
        <shortName evidence="9">TPS</shortName>
        <ecNumber evidence="9">2.5.1.3</ecNumber>
    </recommendedName>
    <alternativeName>
        <fullName evidence="9">Thiamine-phosphate pyrophosphorylase</fullName>
        <shortName evidence="9">TMP pyrophosphorylase</shortName>
        <shortName evidence="9">TMP-PPase</shortName>
    </alternativeName>
</protein>
<feature type="binding site" evidence="9">
    <location>
        <position position="73"/>
    </location>
    <ligand>
        <name>Mg(2+)</name>
        <dbReference type="ChEBI" id="CHEBI:18420"/>
    </ligand>
</feature>
<feature type="binding site" evidence="9">
    <location>
        <position position="111"/>
    </location>
    <ligand>
        <name>4-amino-2-methyl-5-(diphosphooxymethyl)pyrimidine</name>
        <dbReference type="ChEBI" id="CHEBI:57841"/>
    </ligand>
</feature>
<comment type="cofactor">
    <cofactor evidence="9">
        <name>Mg(2+)</name>
        <dbReference type="ChEBI" id="CHEBI:18420"/>
    </cofactor>
    <text evidence="9">Binds 1 Mg(2+) ion per subunit.</text>
</comment>
<dbReference type="SUPFAM" id="SSF51391">
    <property type="entry name" value="Thiamin phosphate synthase"/>
    <property type="match status" value="1"/>
</dbReference>
<dbReference type="GO" id="GO:0004789">
    <property type="term" value="F:thiamine-phosphate diphosphorylase activity"/>
    <property type="evidence" value="ECO:0007669"/>
    <property type="project" value="UniProtKB-EC"/>
</dbReference>
<feature type="domain" description="Thiamine phosphate synthase/TenI" evidence="12">
    <location>
        <begin position="10"/>
        <end position="190"/>
    </location>
</feature>
<feature type="binding site" evidence="9">
    <location>
        <begin position="137"/>
        <end position="139"/>
    </location>
    <ligand>
        <name>2-[(2R,5Z)-2-carboxy-4-methylthiazol-5(2H)-ylidene]ethyl phosphate</name>
        <dbReference type="ChEBI" id="CHEBI:62899"/>
    </ligand>
</feature>
<feature type="binding site" evidence="9">
    <location>
        <position position="92"/>
    </location>
    <ligand>
        <name>Mg(2+)</name>
        <dbReference type="ChEBI" id="CHEBI:18420"/>
    </ligand>
</feature>
<dbReference type="Gene3D" id="3.20.20.70">
    <property type="entry name" value="Aldolase class I"/>
    <property type="match status" value="1"/>
</dbReference>
<proteinExistence type="inferred from homology"/>
<dbReference type="CDD" id="cd00564">
    <property type="entry name" value="TMP_TenI"/>
    <property type="match status" value="1"/>
</dbReference>
<dbReference type="PANTHER" id="PTHR20857:SF15">
    <property type="entry name" value="THIAMINE-PHOSPHATE SYNTHASE"/>
    <property type="match status" value="1"/>
</dbReference>
<sequence length="215" mass="23210">MEFRREQLKVYAITDRSWLGEQTLAQAVESALAGGATMVQLREKHLDEETFIGEAKELLLLCHRYHVPLIINDNVKVAKLVGADGVHVGQSDMEISKVREILGENAVIGVTAKTVEQAKAAEAAGATYLGSGAVFGTSTKSDAKPMSFELFRQICESVSIPVVAIGGICGENLPQLTGQKMAGIAVVSGIFASDDIEAETRKLRQKMDDILEKHI</sequence>
<keyword evidence="2 9" id="KW-0808">Transferase</keyword>
<reference evidence="13 14" key="1">
    <citation type="submission" date="2020-08" db="EMBL/GenBank/DDBJ databases">
        <title>Genome public.</title>
        <authorList>
            <person name="Liu C."/>
            <person name="Sun Q."/>
        </authorList>
    </citation>
    <scope>NUCLEOTIDE SEQUENCE [LARGE SCALE GENOMIC DNA]</scope>
    <source>
        <strain evidence="13 14">NSJ-9</strain>
    </source>
</reference>
<evidence type="ECO:0000256" key="5">
    <source>
        <dbReference type="ARBA" id="ARBA00022977"/>
    </source>
</evidence>
<accession>A0ABR7GGG7</accession>
<keyword evidence="14" id="KW-1185">Reference proteome</keyword>
<comment type="similarity">
    <text evidence="9 10">Belongs to the thiamine-phosphate synthase family.</text>
</comment>
<comment type="catalytic activity">
    <reaction evidence="7 9 10">
        <text>2-(2-carboxy-4-methylthiazol-5-yl)ethyl phosphate + 4-amino-2-methyl-5-(diphosphooxymethyl)pyrimidine + 2 H(+) = thiamine phosphate + CO2 + diphosphate</text>
        <dbReference type="Rhea" id="RHEA:47848"/>
        <dbReference type="ChEBI" id="CHEBI:15378"/>
        <dbReference type="ChEBI" id="CHEBI:16526"/>
        <dbReference type="ChEBI" id="CHEBI:33019"/>
        <dbReference type="ChEBI" id="CHEBI:37575"/>
        <dbReference type="ChEBI" id="CHEBI:57841"/>
        <dbReference type="ChEBI" id="CHEBI:62890"/>
        <dbReference type="EC" id="2.5.1.3"/>
    </reaction>
</comment>
<evidence type="ECO:0000256" key="1">
    <source>
        <dbReference type="ARBA" id="ARBA00005165"/>
    </source>
</evidence>
<organism evidence="13 14">
    <name type="scientific">Roseburia lenta</name>
    <dbReference type="NCBI Taxonomy" id="2763061"/>
    <lineage>
        <taxon>Bacteria</taxon>
        <taxon>Bacillati</taxon>
        <taxon>Bacillota</taxon>
        <taxon>Clostridia</taxon>
        <taxon>Lachnospirales</taxon>
        <taxon>Lachnospiraceae</taxon>
        <taxon>Roseburia</taxon>
    </lineage>
</organism>
<name>A0ABR7GGG7_9FIRM</name>
<evidence type="ECO:0000256" key="10">
    <source>
        <dbReference type="RuleBase" id="RU003826"/>
    </source>
</evidence>
<feature type="binding site" evidence="9">
    <location>
        <position position="140"/>
    </location>
    <ligand>
        <name>4-amino-2-methyl-5-(diphosphooxymethyl)pyrimidine</name>
        <dbReference type="ChEBI" id="CHEBI:57841"/>
    </ligand>
</feature>
<dbReference type="InterPro" id="IPR022998">
    <property type="entry name" value="ThiamineP_synth_TenI"/>
</dbReference>
<comment type="catalytic activity">
    <reaction evidence="8 9 10">
        <text>2-[(2R,5Z)-2-carboxy-4-methylthiazol-5(2H)-ylidene]ethyl phosphate + 4-amino-2-methyl-5-(diphosphooxymethyl)pyrimidine + 2 H(+) = thiamine phosphate + CO2 + diphosphate</text>
        <dbReference type="Rhea" id="RHEA:47844"/>
        <dbReference type="ChEBI" id="CHEBI:15378"/>
        <dbReference type="ChEBI" id="CHEBI:16526"/>
        <dbReference type="ChEBI" id="CHEBI:33019"/>
        <dbReference type="ChEBI" id="CHEBI:37575"/>
        <dbReference type="ChEBI" id="CHEBI:57841"/>
        <dbReference type="ChEBI" id="CHEBI:62899"/>
        <dbReference type="EC" id="2.5.1.3"/>
    </reaction>
</comment>
<keyword evidence="3 9" id="KW-0479">Metal-binding</keyword>
<gene>
    <name evidence="9 13" type="primary">thiE</name>
    <name evidence="13" type="ORF">H8R94_04380</name>
</gene>
<dbReference type="InterPro" id="IPR036206">
    <property type="entry name" value="ThiamineP_synth_sf"/>
</dbReference>
<dbReference type="NCBIfam" id="TIGR00693">
    <property type="entry name" value="thiE"/>
    <property type="match status" value="1"/>
</dbReference>
<comment type="catalytic activity">
    <reaction evidence="6 9 10">
        <text>4-methyl-5-(2-phosphooxyethyl)-thiazole + 4-amino-2-methyl-5-(diphosphooxymethyl)pyrimidine + H(+) = thiamine phosphate + diphosphate</text>
        <dbReference type="Rhea" id="RHEA:22328"/>
        <dbReference type="ChEBI" id="CHEBI:15378"/>
        <dbReference type="ChEBI" id="CHEBI:33019"/>
        <dbReference type="ChEBI" id="CHEBI:37575"/>
        <dbReference type="ChEBI" id="CHEBI:57841"/>
        <dbReference type="ChEBI" id="CHEBI:58296"/>
        <dbReference type="EC" id="2.5.1.3"/>
    </reaction>
</comment>
<comment type="function">
    <text evidence="9">Condenses 4-methyl-5-(beta-hydroxyethyl)thiazole monophosphate (THZ-P) and 2-methyl-4-amino-5-hydroxymethyl pyrimidine pyrophosphate (HMP-PP) to form thiamine monophosphate (TMP).</text>
</comment>
<keyword evidence="5 9" id="KW-0784">Thiamine biosynthesis</keyword>
<dbReference type="InterPro" id="IPR034291">
    <property type="entry name" value="TMP_synthase"/>
</dbReference>
<evidence type="ECO:0000256" key="11">
    <source>
        <dbReference type="RuleBase" id="RU004253"/>
    </source>
</evidence>
<evidence type="ECO:0000256" key="6">
    <source>
        <dbReference type="ARBA" id="ARBA00047334"/>
    </source>
</evidence>